<dbReference type="Proteomes" id="UP000225277">
    <property type="component" value="Unassembled WGS sequence"/>
</dbReference>
<dbReference type="AlphaFoldDB" id="A0A2D3VRJ8"/>
<dbReference type="OrthoDB" id="3913322at2759"/>
<protein>
    <submittedName>
        <fullName evidence="2">Uncharacterized protein</fullName>
    </submittedName>
</protein>
<name>A0A2D3VRJ8_9PEZI</name>
<organism evidence="2 3">
    <name type="scientific">Ramularia collo-cygni</name>
    <dbReference type="NCBI Taxonomy" id="112498"/>
    <lineage>
        <taxon>Eukaryota</taxon>
        <taxon>Fungi</taxon>
        <taxon>Dikarya</taxon>
        <taxon>Ascomycota</taxon>
        <taxon>Pezizomycotina</taxon>
        <taxon>Dothideomycetes</taxon>
        <taxon>Dothideomycetidae</taxon>
        <taxon>Mycosphaerellales</taxon>
        <taxon>Mycosphaerellaceae</taxon>
        <taxon>Ramularia</taxon>
    </lineage>
</organism>
<evidence type="ECO:0000313" key="3">
    <source>
        <dbReference type="Proteomes" id="UP000225277"/>
    </source>
</evidence>
<gene>
    <name evidence="2" type="ORF">RCC_10736</name>
</gene>
<dbReference type="InterPro" id="IPR045469">
    <property type="entry name" value="Nis1"/>
</dbReference>
<reference evidence="2 3" key="1">
    <citation type="submission" date="2016-03" db="EMBL/GenBank/DDBJ databases">
        <authorList>
            <person name="Ploux O."/>
        </authorList>
    </citation>
    <scope>NUCLEOTIDE SEQUENCE [LARGE SCALE GENOMIC DNA]</scope>
    <source>
        <strain evidence="2 3">URUG2</strain>
    </source>
</reference>
<keyword evidence="1" id="KW-0732">Signal</keyword>
<dbReference type="GeneID" id="35605775"/>
<accession>A0A2D3VRJ8</accession>
<keyword evidence="3" id="KW-1185">Reference proteome</keyword>
<dbReference type="RefSeq" id="XP_023631731.1">
    <property type="nucleotide sequence ID" value="XM_023775963.1"/>
</dbReference>
<dbReference type="EMBL" id="FJUY01000024">
    <property type="protein sequence ID" value="CZT25008.1"/>
    <property type="molecule type" value="Genomic_DNA"/>
</dbReference>
<sequence length="278" mass="28358">MLSTSILTLTGLISSATAIITGVAVPSTIAPGSTVSLTLTTANYIQSVADISVAFALSPAIYPGYLGADLLGSFYLGPSKSNVLTNITFDVAVPANVADVKYLTAIITSLYGATHGPVTTQYNVPITIGKDTSDELSSSTSGTNVCTSSSSSVARDSTSCFPSATTSIIQSSIGFAGALIGNIDHGDNSTGRQNLGQLNGYLGDLSRAIVPGCSTPPASPWPPLSPSDSKIRAIGMLRQVQDGLNALQGDVLACEVDLAKSVLCQVLAIVSGVAQYYV</sequence>
<dbReference type="Pfam" id="PF19271">
    <property type="entry name" value="Nis1"/>
    <property type="match status" value="1"/>
</dbReference>
<proteinExistence type="predicted"/>
<feature type="signal peptide" evidence="1">
    <location>
        <begin position="1"/>
        <end position="18"/>
    </location>
</feature>
<evidence type="ECO:0000256" key="1">
    <source>
        <dbReference type="SAM" id="SignalP"/>
    </source>
</evidence>
<evidence type="ECO:0000313" key="2">
    <source>
        <dbReference type="EMBL" id="CZT25008.1"/>
    </source>
</evidence>
<feature type="chain" id="PRO_5013884749" evidence="1">
    <location>
        <begin position="19"/>
        <end position="278"/>
    </location>
</feature>